<proteinExistence type="predicted"/>
<sequence>MTMEKIRGIIDRFEGELAVVEIEGVTKDFDKSIFPESAEPGDFVEIEGDIVTILEDETEKRRKEIQDLMDELWED</sequence>
<dbReference type="EMBL" id="PYAT01000007">
    <property type="protein sequence ID" value="PSL36224.1"/>
    <property type="molecule type" value="Genomic_DNA"/>
</dbReference>
<dbReference type="AlphaFoldDB" id="A0A2P8GQJ8"/>
<comment type="caution">
    <text evidence="1">The sequence shown here is derived from an EMBL/GenBank/DDBJ whole genome shotgun (WGS) entry which is preliminary data.</text>
</comment>
<dbReference type="Pfam" id="PF11213">
    <property type="entry name" value="DUF3006"/>
    <property type="match status" value="1"/>
</dbReference>
<evidence type="ECO:0008006" key="3">
    <source>
        <dbReference type="Google" id="ProtNLM"/>
    </source>
</evidence>
<gene>
    <name evidence="1" type="ORF">B0H99_10745</name>
</gene>
<dbReference type="Proteomes" id="UP000242682">
    <property type="component" value="Unassembled WGS sequence"/>
</dbReference>
<reference evidence="1 2" key="1">
    <citation type="submission" date="2018-03" db="EMBL/GenBank/DDBJ databases">
        <title>Genomic Encyclopedia of Type Strains, Phase III (KMG-III): the genomes of soil and plant-associated and newly described type strains.</title>
        <authorList>
            <person name="Whitman W."/>
        </authorList>
    </citation>
    <scope>NUCLEOTIDE SEQUENCE [LARGE SCALE GENOMIC DNA]</scope>
    <source>
        <strain evidence="1 2">CGMCC 1.12259</strain>
    </source>
</reference>
<evidence type="ECO:0000313" key="2">
    <source>
        <dbReference type="Proteomes" id="UP000242682"/>
    </source>
</evidence>
<evidence type="ECO:0000313" key="1">
    <source>
        <dbReference type="EMBL" id="PSL36224.1"/>
    </source>
</evidence>
<name>A0A2P8GQJ8_9BACL</name>
<organism evidence="1 2">
    <name type="scientific">Planomicrobium soli</name>
    <dbReference type="NCBI Taxonomy" id="1176648"/>
    <lineage>
        <taxon>Bacteria</taxon>
        <taxon>Bacillati</taxon>
        <taxon>Bacillota</taxon>
        <taxon>Bacilli</taxon>
        <taxon>Bacillales</taxon>
        <taxon>Caryophanaceae</taxon>
        <taxon>Planomicrobium</taxon>
    </lineage>
</organism>
<dbReference type="InterPro" id="IPR021377">
    <property type="entry name" value="DUF3006"/>
</dbReference>
<accession>A0A2P8GQJ8</accession>
<protein>
    <recommendedName>
        <fullName evidence="3">DUF3006 family protein</fullName>
    </recommendedName>
</protein>
<keyword evidence="2" id="KW-1185">Reference proteome</keyword>